<dbReference type="InterPro" id="IPR013800">
    <property type="entry name" value="STAT_TF_alpha"/>
</dbReference>
<feature type="compositionally biased region" description="Basic residues" evidence="14">
    <location>
        <begin position="637"/>
        <end position="651"/>
    </location>
</feature>
<dbReference type="Gene3D" id="2.60.40.630">
    <property type="entry name" value="STAT transcription factor, DNA-binding domain"/>
    <property type="match status" value="1"/>
</dbReference>
<organism evidence="16 17">
    <name type="scientific">Scleropages formosus</name>
    <name type="common">Asian bonytongue</name>
    <name type="synonym">Osteoglossum formosum</name>
    <dbReference type="NCBI Taxonomy" id="113540"/>
    <lineage>
        <taxon>Eukaryota</taxon>
        <taxon>Metazoa</taxon>
        <taxon>Chordata</taxon>
        <taxon>Craniata</taxon>
        <taxon>Vertebrata</taxon>
        <taxon>Euteleostomi</taxon>
        <taxon>Actinopterygii</taxon>
        <taxon>Neopterygii</taxon>
        <taxon>Teleostei</taxon>
        <taxon>Osteoglossocephala</taxon>
        <taxon>Osteoglossomorpha</taxon>
        <taxon>Osteoglossiformes</taxon>
        <taxon>Osteoglossidae</taxon>
        <taxon>Scleropages</taxon>
    </lineage>
</organism>
<dbReference type="Pfam" id="PF02865">
    <property type="entry name" value="STAT_int"/>
    <property type="match status" value="1"/>
</dbReference>
<dbReference type="InterPro" id="IPR012345">
    <property type="entry name" value="STAT_TF_DNA-bd_N"/>
</dbReference>
<feature type="domain" description="SH2" evidence="15">
    <location>
        <begin position="495"/>
        <end position="590"/>
    </location>
</feature>
<accession>A0A8C9WGB2</accession>
<dbReference type="SUPFAM" id="SSF55550">
    <property type="entry name" value="SH2 domain"/>
    <property type="match status" value="1"/>
</dbReference>
<dbReference type="SMART" id="SM00964">
    <property type="entry name" value="STAT_int"/>
    <property type="match status" value="1"/>
</dbReference>
<evidence type="ECO:0000256" key="9">
    <source>
        <dbReference type="ARBA" id="ARBA00023159"/>
    </source>
</evidence>
<comment type="similarity">
    <text evidence="3 13">Belongs to the transcription factor STAT family.</text>
</comment>
<keyword evidence="11 13" id="KW-0539">Nucleus</keyword>
<keyword evidence="9 13" id="KW-0010">Activator</keyword>
<dbReference type="GeneTree" id="ENSGT01050000244905"/>
<dbReference type="FunFam" id="1.10.238.10:FF:000012">
    <property type="entry name" value="Signal transducer and activator of transcription"/>
    <property type="match status" value="1"/>
</dbReference>
<dbReference type="Pfam" id="PF21354">
    <property type="entry name" value="STAT_linker"/>
    <property type="match status" value="1"/>
</dbReference>
<evidence type="ECO:0000256" key="5">
    <source>
        <dbReference type="ARBA" id="ARBA00022553"/>
    </source>
</evidence>
<dbReference type="GO" id="GO:0005737">
    <property type="term" value="C:cytoplasm"/>
    <property type="evidence" value="ECO:0007669"/>
    <property type="project" value="UniProtKB-SubCell"/>
</dbReference>
<evidence type="ECO:0000256" key="13">
    <source>
        <dbReference type="RuleBase" id="RU046415"/>
    </source>
</evidence>
<dbReference type="PROSITE" id="PS50001">
    <property type="entry name" value="SH2"/>
    <property type="match status" value="1"/>
</dbReference>
<evidence type="ECO:0000256" key="3">
    <source>
        <dbReference type="ARBA" id="ARBA00005586"/>
    </source>
</evidence>
<dbReference type="Pfam" id="PF00017">
    <property type="entry name" value="SH2"/>
    <property type="match status" value="1"/>
</dbReference>
<dbReference type="InterPro" id="IPR036860">
    <property type="entry name" value="SH2_dom_sf"/>
</dbReference>
<dbReference type="Gene3D" id="3.30.505.10">
    <property type="entry name" value="SH2 domain"/>
    <property type="match status" value="1"/>
</dbReference>
<reference evidence="16" key="3">
    <citation type="submission" date="2025-09" db="UniProtKB">
        <authorList>
            <consortium name="Ensembl"/>
        </authorList>
    </citation>
    <scope>IDENTIFICATION</scope>
</reference>
<dbReference type="SUPFAM" id="SSF48092">
    <property type="entry name" value="Transcription factor STAT-4 N-domain"/>
    <property type="match status" value="1"/>
</dbReference>
<dbReference type="InterPro" id="IPR013801">
    <property type="entry name" value="STAT_TF_DNA-bd"/>
</dbReference>
<evidence type="ECO:0000256" key="1">
    <source>
        <dbReference type="ARBA" id="ARBA00004123"/>
    </source>
</evidence>
<dbReference type="SUPFAM" id="SSF47655">
    <property type="entry name" value="STAT"/>
    <property type="match status" value="1"/>
</dbReference>
<dbReference type="InterPro" id="IPR001217">
    <property type="entry name" value="STAT"/>
</dbReference>
<dbReference type="Gene3D" id="1.10.238.10">
    <property type="entry name" value="EF-hand"/>
    <property type="match status" value="1"/>
</dbReference>
<dbReference type="InterPro" id="IPR015988">
    <property type="entry name" value="STAT_TF_CC"/>
</dbReference>
<keyword evidence="6 12" id="KW-0727">SH2 domain</keyword>
<dbReference type="InterPro" id="IPR013799">
    <property type="entry name" value="STAT_TF_prot_interaction"/>
</dbReference>
<dbReference type="Pfam" id="PF01017">
    <property type="entry name" value="STAT_alpha"/>
    <property type="match status" value="1"/>
</dbReference>
<sequence length="667" mass="76659">MSQWKQVQQLDIKFLEQVDYFYDDNFPMEIRQVLAGWIESQDWDMASNHESMASVLFSNLLTQLERQCTQESNFLQRHNLKRIHQQLQVRLGLAGDRMANQWAGWWQGWPIRDLIGCERAVKYLEDMQDDFDFRFKTLQSRGGLPLTTFPDVIKEIDALMSSQLTPELMDWKRRQQIACIGGPLLTGLDQLQYWFTLTAQSLFQMKRQLDKLGELILKVTYDSDPIPLQKPQMEEQVKRLIYHLIKSSFVVEKQPCMPTHPQKPLIIKTQVQFTTKVRLLVKLPEVDYQLKVKTTFDKNRQFFILTNNTKVMDVEESSNGCLSVEFRHLQLSNLYTPALSSQGPLTVTEELHSLSFEAQLSIQGLNIDLETCSLPLVVISNVSQLPGGWASVMWYNLLTDEPKNLSFFSNPPRAGWSQLSEVLSWQFSTFAGRGLTREQLSMLGDKLLGQQSSHGDCQVSWSKFCKENIPGKPFSFWMWLDSILELIKKHLLPVWIDGYIMGFVSKETERALLKEKEPGTFLLRFSESHLGGITFTWVEQAENGEAKFNSVEPYTKSRLSALPFADIIRDYKVISDGNVPENPLKFLYPDIPKDEAFGKHYNSQQSKGNQTGGGPLKITFLLQLCLTNEPTPITPHTHTHTHKHTHTHHTTQRGCEVTAPPAAHYFP</sequence>
<dbReference type="GO" id="GO:0007165">
    <property type="term" value="P:signal transduction"/>
    <property type="evidence" value="ECO:0007669"/>
    <property type="project" value="InterPro"/>
</dbReference>
<evidence type="ECO:0000256" key="14">
    <source>
        <dbReference type="SAM" id="MobiDB-lite"/>
    </source>
</evidence>
<evidence type="ECO:0000256" key="11">
    <source>
        <dbReference type="ARBA" id="ARBA00023242"/>
    </source>
</evidence>
<evidence type="ECO:0000256" key="6">
    <source>
        <dbReference type="ARBA" id="ARBA00022999"/>
    </source>
</evidence>
<dbReference type="Ensembl" id="ENSSFOT00015042314.1">
    <property type="protein sequence ID" value="ENSSFOP00015073467.1"/>
    <property type="gene ID" value="ENSSFOG00015017295.2"/>
</dbReference>
<keyword evidence="4 13" id="KW-0963">Cytoplasm</keyword>
<proteinExistence type="inferred from homology"/>
<dbReference type="GO" id="GO:0003677">
    <property type="term" value="F:DNA binding"/>
    <property type="evidence" value="ECO:0007669"/>
    <property type="project" value="UniProtKB-KW"/>
</dbReference>
<keyword evidence="5 13" id="KW-0597">Phosphoprotein</keyword>
<evidence type="ECO:0000256" key="10">
    <source>
        <dbReference type="ARBA" id="ARBA00023163"/>
    </source>
</evidence>
<dbReference type="InterPro" id="IPR008967">
    <property type="entry name" value="p53-like_TF_DNA-bd_sf"/>
</dbReference>
<dbReference type="InterPro" id="IPR048988">
    <property type="entry name" value="STAT_linker"/>
</dbReference>
<dbReference type="InterPro" id="IPR036535">
    <property type="entry name" value="STAT_N_sf"/>
</dbReference>
<evidence type="ECO:0000256" key="2">
    <source>
        <dbReference type="ARBA" id="ARBA00004496"/>
    </source>
</evidence>
<dbReference type="FunFam" id="2.60.40.630:FF:000011">
    <property type="entry name" value="Novel protein similar to human signal transduction and activator of transcription 4 (STAT4)"/>
    <property type="match status" value="1"/>
</dbReference>
<evidence type="ECO:0000313" key="17">
    <source>
        <dbReference type="Proteomes" id="UP000694397"/>
    </source>
</evidence>
<keyword evidence="10 13" id="KW-0804">Transcription</keyword>
<keyword evidence="8 13" id="KW-0238">DNA-binding</keyword>
<reference evidence="16" key="2">
    <citation type="submission" date="2025-08" db="UniProtKB">
        <authorList>
            <consortium name="Ensembl"/>
        </authorList>
    </citation>
    <scope>IDENTIFICATION</scope>
</reference>
<evidence type="ECO:0000256" key="7">
    <source>
        <dbReference type="ARBA" id="ARBA00023015"/>
    </source>
</evidence>
<dbReference type="AlphaFoldDB" id="A0A8C9WGB2"/>
<keyword evidence="17" id="KW-1185">Reference proteome</keyword>
<evidence type="ECO:0000256" key="12">
    <source>
        <dbReference type="PROSITE-ProRule" id="PRU00191"/>
    </source>
</evidence>
<dbReference type="InterPro" id="IPR000980">
    <property type="entry name" value="SH2"/>
</dbReference>
<dbReference type="FunFam" id="3.30.505.10:FF:000003">
    <property type="entry name" value="Signal transducer and activator of transcription"/>
    <property type="match status" value="1"/>
</dbReference>
<reference evidence="16 17" key="1">
    <citation type="submission" date="2019-04" db="EMBL/GenBank/DDBJ databases">
        <authorList>
            <consortium name="Wellcome Sanger Institute Data Sharing"/>
        </authorList>
    </citation>
    <scope>NUCLEOTIDE SEQUENCE [LARGE SCALE GENOMIC DNA]</scope>
</reference>
<name>A0A8C9WGB2_SCLFO</name>
<feature type="region of interest" description="Disordered" evidence="14">
    <location>
        <begin position="636"/>
        <end position="667"/>
    </location>
</feature>
<keyword evidence="7 13" id="KW-0805">Transcription regulation</keyword>
<dbReference type="Gene3D" id="1.20.1050.20">
    <property type="entry name" value="STAT transcription factor, all-alpha domain"/>
    <property type="match status" value="1"/>
</dbReference>
<dbReference type="Proteomes" id="UP000694397">
    <property type="component" value="Chromosome 12"/>
</dbReference>
<dbReference type="Gene3D" id="1.10.532.10">
    <property type="entry name" value="STAT transcription factor, N-terminal domain"/>
    <property type="match status" value="1"/>
</dbReference>
<comment type="subcellular location">
    <subcellularLocation>
        <location evidence="2 13">Cytoplasm</location>
    </subcellularLocation>
    <subcellularLocation>
        <location evidence="1 13">Nucleus</location>
    </subcellularLocation>
</comment>
<gene>
    <name evidence="16" type="primary">STAT4</name>
    <name evidence="16" type="synonym">LOC108929374</name>
</gene>
<protein>
    <recommendedName>
        <fullName evidence="13">Signal transducer and activator of transcription</fullName>
    </recommendedName>
</protein>
<evidence type="ECO:0000256" key="4">
    <source>
        <dbReference type="ARBA" id="ARBA00022490"/>
    </source>
</evidence>
<dbReference type="GO" id="GO:0005634">
    <property type="term" value="C:nucleus"/>
    <property type="evidence" value="ECO:0007669"/>
    <property type="project" value="UniProtKB-SubCell"/>
</dbReference>
<dbReference type="SUPFAM" id="SSF49417">
    <property type="entry name" value="p53-like transcription factors"/>
    <property type="match status" value="1"/>
</dbReference>
<evidence type="ECO:0000259" key="15">
    <source>
        <dbReference type="PROSITE" id="PS50001"/>
    </source>
</evidence>
<evidence type="ECO:0000313" key="16">
    <source>
        <dbReference type="Ensembl" id="ENSSFOP00015073467.1"/>
    </source>
</evidence>
<evidence type="ECO:0000256" key="8">
    <source>
        <dbReference type="ARBA" id="ARBA00023125"/>
    </source>
</evidence>
<dbReference type="GO" id="GO:0003700">
    <property type="term" value="F:DNA-binding transcription factor activity"/>
    <property type="evidence" value="ECO:0007669"/>
    <property type="project" value="InterPro"/>
</dbReference>
<dbReference type="PANTHER" id="PTHR11801">
    <property type="entry name" value="SIGNAL TRANSDUCER AND ACTIVATOR OF TRANSCRIPTION"/>
    <property type="match status" value="1"/>
</dbReference>
<dbReference type="Pfam" id="PF02864">
    <property type="entry name" value="STAT_bind"/>
    <property type="match status" value="1"/>
</dbReference>